<feature type="compositionally biased region" description="Basic and acidic residues" evidence="1">
    <location>
        <begin position="1029"/>
        <end position="1044"/>
    </location>
</feature>
<feature type="region of interest" description="Disordered" evidence="1">
    <location>
        <begin position="751"/>
        <end position="782"/>
    </location>
</feature>
<feature type="compositionally biased region" description="Basic and acidic residues" evidence="1">
    <location>
        <begin position="640"/>
        <end position="661"/>
    </location>
</feature>
<feature type="compositionally biased region" description="Basic and acidic residues" evidence="1">
    <location>
        <begin position="146"/>
        <end position="161"/>
    </location>
</feature>
<feature type="region of interest" description="Disordered" evidence="1">
    <location>
        <begin position="1008"/>
        <end position="1046"/>
    </location>
</feature>
<name>A0AAY5K7K9_ESOLU</name>
<feature type="compositionally biased region" description="Basic and acidic residues" evidence="1">
    <location>
        <begin position="751"/>
        <end position="760"/>
    </location>
</feature>
<dbReference type="InterPro" id="IPR052303">
    <property type="entry name" value="CEFIP"/>
</dbReference>
<feature type="compositionally biased region" description="Polar residues" evidence="1">
    <location>
        <begin position="1202"/>
        <end position="1233"/>
    </location>
</feature>
<feature type="domain" description="DUF4585" evidence="2">
    <location>
        <begin position="1402"/>
        <end position="1474"/>
    </location>
</feature>
<dbReference type="GeneTree" id="ENSGT00730000111645"/>
<feature type="region of interest" description="Disordered" evidence="1">
    <location>
        <begin position="1247"/>
        <end position="1275"/>
    </location>
</feature>
<feature type="compositionally biased region" description="Polar residues" evidence="1">
    <location>
        <begin position="559"/>
        <end position="584"/>
    </location>
</feature>
<dbReference type="PANTHER" id="PTHR33775">
    <property type="entry name" value="CARDIAC-ENRICHED FHL2-INTERACTING PROTEIN-RELATED"/>
    <property type="match status" value="1"/>
</dbReference>
<feature type="region of interest" description="Disordered" evidence="1">
    <location>
        <begin position="137"/>
        <end position="189"/>
    </location>
</feature>
<feature type="compositionally biased region" description="Basic and acidic residues" evidence="1">
    <location>
        <begin position="692"/>
        <end position="701"/>
    </location>
</feature>
<feature type="region of interest" description="Disordered" evidence="1">
    <location>
        <begin position="557"/>
        <end position="592"/>
    </location>
</feature>
<feature type="region of interest" description="Disordered" evidence="1">
    <location>
        <begin position="639"/>
        <end position="667"/>
    </location>
</feature>
<protein>
    <recommendedName>
        <fullName evidence="2">DUF4585 domain-containing protein</fullName>
    </recommendedName>
</protein>
<gene>
    <name evidence="3" type="primary">C4orf54</name>
</gene>
<feature type="region of interest" description="Disordered" evidence="1">
    <location>
        <begin position="1143"/>
        <end position="1233"/>
    </location>
</feature>
<dbReference type="Ensembl" id="ENSELUT00000091829.1">
    <property type="protein sequence ID" value="ENSELUP00000084225.1"/>
    <property type="gene ID" value="ENSELUG00000016148.3"/>
</dbReference>
<feature type="compositionally biased region" description="Basic and acidic residues" evidence="1">
    <location>
        <begin position="1260"/>
        <end position="1271"/>
    </location>
</feature>
<feature type="region of interest" description="Disordered" evidence="1">
    <location>
        <begin position="1500"/>
        <end position="1527"/>
    </location>
</feature>
<reference evidence="3 4" key="1">
    <citation type="submission" date="2020-02" db="EMBL/GenBank/DDBJ databases">
        <title>Esox lucius (northern pike) genome, fEsoLuc1, primary haplotype.</title>
        <authorList>
            <person name="Myers G."/>
            <person name="Karagic N."/>
            <person name="Meyer A."/>
            <person name="Pippel M."/>
            <person name="Reichard M."/>
            <person name="Winkler S."/>
            <person name="Tracey A."/>
            <person name="Sims Y."/>
            <person name="Howe K."/>
            <person name="Rhie A."/>
            <person name="Formenti G."/>
            <person name="Durbin R."/>
            <person name="Fedrigo O."/>
            <person name="Jarvis E.D."/>
        </authorList>
    </citation>
    <scope>NUCLEOTIDE SEQUENCE [LARGE SCALE GENOMIC DNA]</scope>
</reference>
<organism evidence="3 4">
    <name type="scientific">Esox lucius</name>
    <name type="common">Northern pike</name>
    <dbReference type="NCBI Taxonomy" id="8010"/>
    <lineage>
        <taxon>Eukaryota</taxon>
        <taxon>Metazoa</taxon>
        <taxon>Chordata</taxon>
        <taxon>Craniata</taxon>
        <taxon>Vertebrata</taxon>
        <taxon>Euteleostomi</taxon>
        <taxon>Actinopterygii</taxon>
        <taxon>Neopterygii</taxon>
        <taxon>Teleostei</taxon>
        <taxon>Protacanthopterygii</taxon>
        <taxon>Esociformes</taxon>
        <taxon>Esocidae</taxon>
        <taxon>Esox</taxon>
    </lineage>
</organism>
<keyword evidence="4" id="KW-1185">Reference proteome</keyword>
<evidence type="ECO:0000256" key="1">
    <source>
        <dbReference type="SAM" id="MobiDB-lite"/>
    </source>
</evidence>
<reference evidence="3" key="2">
    <citation type="submission" date="2025-08" db="UniProtKB">
        <authorList>
            <consortium name="Ensembl"/>
        </authorList>
    </citation>
    <scope>IDENTIFICATION</scope>
</reference>
<sequence>METVDASDNNLKYSTDTDVLKKHMSDSRDATGTQDESKYAELNALRDFDTDCAKTVNVFVTGEGSQMAIHEDSTTEEKTLGDRELAWKVTDQINRDRFKDDIIEKECANGYLSGFLGTACFSEVPILNENIMDSMESEDVGNGEVPAERKRIFSPRKKGDAKNIQVEELNDNEDSQNTDMLSGQSESDEDVSLVLSSDCDDSVLCHTEDESHYITTHEIQLSELSDHEVDYDIEQEWDDNQVYSFVDYAAFDGDVAMIRIEERLKSNQGQSNSGAAVSTKLESDLGDGDKCAISDESLSKNQKNVGGQIHLSIKTTSRAINEPSNVHENEKILYHAKHAADMSRYVFRGAGDANAETLCDSAKCFIAAPGRLHIGRKLKGKDLNEYSSGTSSAVSELDDADKEVRNLTARAFKSLAYPYFDPFKFSTSSESSASELGVNRWSTFVDLKYGNMNMSKARGPNRVSNKSSTSSSEIANKDNKAYKGLTLATKPPSNKLFALKGAISGPYNASSAAKKLELMGKFGQRHSGVITLTETLNFRCNVTSGLSGSERRSKFAQKATGSRSIDEITNISPSGRGTEASKQPCNPRETMEDTHKKAIFASSLLKNVISKKMQFEQERKMERGEIREPYHAQSPYFVKQESENTHREQDKSSGKAPEDFQRQSSKYSEASSDLTIVCVDELGDLVDTSSCDPKDDSRRQDTLASETNLESTNEVGFDTKKGAFEASKSTLLRSQNSAFRSWRDGELEFQKELKNDKTPEGKPSSSEQNHKEMDLKTNSGNSKLTKMSHLFVPSIQLLSNEIDFSKKLSTLNYSSRATADQEEGRSMKLRTDNALYVADPRSVVTSKSPEIKISLRSVKEKKGEPFNVARVVPPNIGSNSVSILKPGDESRCQALAAALKGESSDKIPHFTVRDIRDHRGKLQTPIHQVRDVRKLVKSSYHFVSLDNNASAGDLHSDQKLSKQGSYKNLSSLSPIIIKYQSVNTNSNGNVKQSGSLLENSKVRLNEDSFDVDRSSPQQEGVKSGLHRPTGRETLGDSKQLKCDSEGPIGLPVGTITTSKKQEKTCDIGDKIKPESNMSNLAALEKLQAAVKTMEQLYVFDRNEWKRKSEPHSMLSDSHVLSLISSEQHGPEEGGKFASTMATIQTSNTDKLIHRDSVTGSEKTRPETTTPKQEVSEPPKMLSIPFSRDVPKSLSHQVRIPSGTRSVFNMSSKDAGNTSASNSRQAPPQAHTLSQSPYCKSFGPVCPNVPGSVKVQQPSNSEEREREREGERPVQFSGALAEPQNYLTIPVRPHITGAKQGGMPGGGGHEKTDVYTFTATGAKHQTVSPPGLGGARRQEETRRSPQKHSTVFMETRAHDTPTATIYHHMPTGVPQNVTSAQPQVYCFSPNIAPHALPQVDHFQHTQRKMLFDPSTGNYYLVDTPVQPATRRLFDPETGQYVDVPMSQQPMPPMPMPPMPMPPMPISPLALSPGSYAPTYMIYPGFVPAMPATPTLFPSRIQSQLSTQSEQEDAGDKGRSSHPDYMDGPYYVATGSGKSPQAGGSVVGQVQQQARPGLQGFSNVKQPVISISSQMGPRIIAPPSFDGTTMSFVLEHR</sequence>
<accession>A0AAY5K7K9</accession>
<evidence type="ECO:0000313" key="3">
    <source>
        <dbReference type="Ensembl" id="ENSELUP00000084225.1"/>
    </source>
</evidence>
<feature type="compositionally biased region" description="Basic and acidic residues" evidence="1">
    <location>
        <begin position="1150"/>
        <end position="1165"/>
    </location>
</feature>
<feature type="compositionally biased region" description="Basic and acidic residues" evidence="1">
    <location>
        <begin position="1512"/>
        <end position="1523"/>
    </location>
</feature>
<dbReference type="Pfam" id="PF15232">
    <property type="entry name" value="DUF4585"/>
    <property type="match status" value="1"/>
</dbReference>
<feature type="compositionally biased region" description="Polar residues" evidence="1">
    <location>
        <begin position="702"/>
        <end position="714"/>
    </location>
</feature>
<feature type="region of interest" description="Disordered" evidence="1">
    <location>
        <begin position="455"/>
        <end position="475"/>
    </location>
</feature>
<dbReference type="Proteomes" id="UP000265140">
    <property type="component" value="Chromosome 24"/>
</dbReference>
<proteinExistence type="predicted"/>
<dbReference type="InterPro" id="IPR027838">
    <property type="entry name" value="DUF4585"/>
</dbReference>
<dbReference type="PANTHER" id="PTHR33775:SF4">
    <property type="entry name" value="CHROMOSOME 4 OPEN READING FRAME 54"/>
    <property type="match status" value="1"/>
</dbReference>
<evidence type="ECO:0000313" key="4">
    <source>
        <dbReference type="Proteomes" id="UP000265140"/>
    </source>
</evidence>
<feature type="region of interest" description="Disordered" evidence="1">
    <location>
        <begin position="687"/>
        <end position="716"/>
    </location>
</feature>
<feature type="region of interest" description="Disordered" evidence="1">
    <location>
        <begin position="1322"/>
        <end position="1348"/>
    </location>
</feature>
<evidence type="ECO:0000259" key="2">
    <source>
        <dbReference type="Pfam" id="PF15232"/>
    </source>
</evidence>
<reference evidence="3" key="3">
    <citation type="submission" date="2025-09" db="UniProtKB">
        <authorList>
            <consortium name="Ensembl"/>
        </authorList>
    </citation>
    <scope>IDENTIFICATION</scope>
</reference>